<dbReference type="GO" id="GO:0051213">
    <property type="term" value="F:dioxygenase activity"/>
    <property type="evidence" value="ECO:0007669"/>
    <property type="project" value="UniProtKB-KW"/>
</dbReference>
<dbReference type="PANTHER" id="PTHR46332">
    <property type="entry name" value="ASPARTATE BETA-HYDROXYLASE DOMAIN-CONTAINING PROTEIN 2"/>
    <property type="match status" value="1"/>
</dbReference>
<evidence type="ECO:0000256" key="4">
    <source>
        <dbReference type="SAM" id="MobiDB-lite"/>
    </source>
</evidence>
<evidence type="ECO:0000256" key="3">
    <source>
        <dbReference type="ARBA" id="ARBA00023002"/>
    </source>
</evidence>
<dbReference type="Gene3D" id="2.60.120.330">
    <property type="entry name" value="B-lactam Antibiotic, Isopenicillin N Synthase, Chain"/>
    <property type="match status" value="1"/>
</dbReference>
<evidence type="ECO:0000256" key="5">
    <source>
        <dbReference type="SAM" id="SignalP"/>
    </source>
</evidence>
<reference evidence="7" key="1">
    <citation type="submission" date="2021-01" db="EMBL/GenBank/DDBJ databases">
        <authorList>
            <person name="Corre E."/>
            <person name="Pelletier E."/>
            <person name="Niang G."/>
            <person name="Scheremetjew M."/>
            <person name="Finn R."/>
            <person name="Kale V."/>
            <person name="Holt S."/>
            <person name="Cochrane G."/>
            <person name="Meng A."/>
            <person name="Brown T."/>
            <person name="Cohen L."/>
        </authorList>
    </citation>
    <scope>NUCLEOTIDE SEQUENCE</scope>
    <source>
        <strain evidence="7">Pop2</strain>
    </source>
</reference>
<protein>
    <recommendedName>
        <fullName evidence="6">Aspartyl/asparaginy/proline hydroxylase domain-containing protein</fullName>
    </recommendedName>
</protein>
<feature type="signal peptide" evidence="5">
    <location>
        <begin position="1"/>
        <end position="20"/>
    </location>
</feature>
<dbReference type="Pfam" id="PF05118">
    <property type="entry name" value="Asp_Arg_Hydrox"/>
    <property type="match status" value="1"/>
</dbReference>
<evidence type="ECO:0000313" key="7">
    <source>
        <dbReference type="EMBL" id="CAD9338279.1"/>
    </source>
</evidence>
<proteinExistence type="inferred from homology"/>
<dbReference type="GO" id="GO:0016020">
    <property type="term" value="C:membrane"/>
    <property type="evidence" value="ECO:0007669"/>
    <property type="project" value="TreeGrafter"/>
</dbReference>
<keyword evidence="5" id="KW-0732">Signal</keyword>
<dbReference type="InterPro" id="IPR027443">
    <property type="entry name" value="IPNS-like_sf"/>
</dbReference>
<feature type="domain" description="Aspartyl/asparaginy/proline hydroxylase" evidence="6">
    <location>
        <begin position="153"/>
        <end position="313"/>
    </location>
</feature>
<keyword evidence="3" id="KW-0560">Oxidoreductase</keyword>
<gene>
    <name evidence="7" type="ORF">DBRI1063_LOCUS15189</name>
</gene>
<keyword evidence="2" id="KW-0223">Dioxygenase</keyword>
<organism evidence="7">
    <name type="scientific">Ditylum brightwellii</name>
    <dbReference type="NCBI Taxonomy" id="49249"/>
    <lineage>
        <taxon>Eukaryota</taxon>
        <taxon>Sar</taxon>
        <taxon>Stramenopiles</taxon>
        <taxon>Ochrophyta</taxon>
        <taxon>Bacillariophyta</taxon>
        <taxon>Mediophyceae</taxon>
        <taxon>Lithodesmiophycidae</taxon>
        <taxon>Lithodesmiales</taxon>
        <taxon>Lithodesmiaceae</taxon>
        <taxon>Ditylum</taxon>
    </lineage>
</organism>
<feature type="compositionally biased region" description="Gly residues" evidence="4">
    <location>
        <begin position="394"/>
        <end position="403"/>
    </location>
</feature>
<evidence type="ECO:0000259" key="6">
    <source>
        <dbReference type="Pfam" id="PF05118"/>
    </source>
</evidence>
<sequence length="403" mass="44752">MTSNAISKLVLLMAASTSHARFASSFVILPSPTATTATTTTFLASTSAASSQHNTILPDTTQPLSPQTFAGQIERALLSKFENEDVQRIVTSWRLLDKDYEHREFVGPQQDPPLMDPESSKCHQLAPSYVPGLRAKTFWDIDDIDWSAKLRDSYDVIKEEFLRVTADADKLAREGNNVWSGALTEEASGYGEGWRTLVLLDKGSWDKENVNLFPKTAKAVHDSGIPATEVFFASMKPNTDIKPHSDFTNFVLTSHLALDIPCNGQNKCRLSVGDDTRQWMNGEVMLFDTSIMHDAINESDEMRYILMLRLWHPDLTDVEKKALQFLYDAIQVPGLVSQDPGERFMAEQMVNMMHTFPNPKLLEETEPSGFAIDAEKGLGSRKGKKKNSKRKGKGAGGGRGFGS</sequence>
<dbReference type="PANTHER" id="PTHR46332:SF5">
    <property type="entry name" value="ASPARTATE BETA-HYDROXYLASE DOMAIN CONTAINING 2"/>
    <property type="match status" value="1"/>
</dbReference>
<dbReference type="AlphaFoldDB" id="A0A7S1ZH09"/>
<dbReference type="InterPro" id="IPR051821">
    <property type="entry name" value="Asp/Asn_beta-hydroxylase"/>
</dbReference>
<feature type="compositionally biased region" description="Basic residues" evidence="4">
    <location>
        <begin position="379"/>
        <end position="393"/>
    </location>
</feature>
<name>A0A7S1ZH09_9STRA</name>
<comment type="similarity">
    <text evidence="1">Belongs to the aspartyl/asparaginyl beta-hydroxylase family.</text>
</comment>
<feature type="chain" id="PRO_5031008499" description="Aspartyl/asparaginy/proline hydroxylase domain-containing protein" evidence="5">
    <location>
        <begin position="21"/>
        <end position="403"/>
    </location>
</feature>
<evidence type="ECO:0000256" key="1">
    <source>
        <dbReference type="ARBA" id="ARBA00007730"/>
    </source>
</evidence>
<dbReference type="EMBL" id="HBGN01023753">
    <property type="protein sequence ID" value="CAD9338279.1"/>
    <property type="molecule type" value="Transcribed_RNA"/>
</dbReference>
<dbReference type="InterPro" id="IPR007803">
    <property type="entry name" value="Asp/Arg/Pro-Hydrxlase"/>
</dbReference>
<dbReference type="SUPFAM" id="SSF51197">
    <property type="entry name" value="Clavaminate synthase-like"/>
    <property type="match status" value="1"/>
</dbReference>
<feature type="region of interest" description="Disordered" evidence="4">
    <location>
        <begin position="364"/>
        <end position="403"/>
    </location>
</feature>
<accession>A0A7S1ZH09</accession>
<evidence type="ECO:0000256" key="2">
    <source>
        <dbReference type="ARBA" id="ARBA00022964"/>
    </source>
</evidence>